<dbReference type="NCBIfam" id="TIGR01554">
    <property type="entry name" value="major_cap_HK97"/>
    <property type="match status" value="1"/>
</dbReference>
<feature type="domain" description="Phage capsid-like C-terminal" evidence="2">
    <location>
        <begin position="25"/>
        <end position="311"/>
    </location>
</feature>
<dbReference type="STRING" id="208439.AJAP_28110"/>
<evidence type="ECO:0000313" key="3">
    <source>
        <dbReference type="EMBL" id="AIG78460.1"/>
    </source>
</evidence>
<evidence type="ECO:0000256" key="1">
    <source>
        <dbReference type="ARBA" id="ARBA00004328"/>
    </source>
</evidence>
<proteinExistence type="predicted"/>
<sequence length="316" mass="32936">MAITAPTKTSDSQFSGFLSPEKAAPYFDEAAKSSVVQRLTRKVPLGINGQNIPVVTGKMSAGWVSEGGQKPSSNASVGLKTIKPEKIAAIAVVSAEVVRANPANYMGLLRPQIAEAFALAFDAAALYDKGPDGAAGGGPFDTFINQTTKQIELGTATQANGGIHADIVAGLKALVDDGKKLRGFALDDRVEPTLLSAVDSTGRPIYVDTPLDETAAAVRPGRLIGRPSFMSEGVGEDTPAGAGTKYVLGFGGDWSQAVWGAVGGISYDVSTQATVTINGTLVSLWEHNLVAIRAEAEYGFLVNDPEAFVRYTETTA</sequence>
<dbReference type="AlphaFoldDB" id="A0A075V6B3"/>
<protein>
    <submittedName>
        <fullName evidence="3">Major head protein Gp17</fullName>
    </submittedName>
</protein>
<dbReference type="InterPro" id="IPR024455">
    <property type="entry name" value="Phage_capsid"/>
</dbReference>
<dbReference type="HOGENOM" id="CLU_055982_0_0_11"/>
<accession>A0A075V6B3</accession>
<name>A0A075V6B3_9PSEU</name>
<dbReference type="Pfam" id="PF05065">
    <property type="entry name" value="Phage_capsid"/>
    <property type="match status" value="1"/>
</dbReference>
<keyword evidence="4" id="KW-1185">Reference proteome</keyword>
<dbReference type="InterPro" id="IPR054612">
    <property type="entry name" value="Phage_capsid-like_C"/>
</dbReference>
<dbReference type="Gene3D" id="3.30.2320.10">
    <property type="entry name" value="hypothetical protein PF0899 domain"/>
    <property type="match status" value="1"/>
</dbReference>
<dbReference type="SUPFAM" id="SSF56563">
    <property type="entry name" value="Major capsid protein gp5"/>
    <property type="match status" value="1"/>
</dbReference>
<comment type="subcellular location">
    <subcellularLocation>
        <location evidence="1">Virion</location>
    </subcellularLocation>
</comment>
<dbReference type="KEGG" id="aja:AJAP_28110"/>
<dbReference type="eggNOG" id="COG4653">
    <property type="taxonomic scope" value="Bacteria"/>
</dbReference>
<reference evidence="3 4" key="1">
    <citation type="journal article" date="2014" name="J. Biotechnol.">
        <title>Complete genome sequence of the actinobacterium Amycolatopsis japonica MG417-CF17(T) (=DSM 44213T) producing (S,S)-N,N'-ethylenediaminedisuccinic acid.</title>
        <authorList>
            <person name="Stegmann E."/>
            <person name="Albersmeier A."/>
            <person name="Spohn M."/>
            <person name="Gert H."/>
            <person name="Weber T."/>
            <person name="Wohlleben W."/>
            <person name="Kalinowski J."/>
            <person name="Ruckert C."/>
        </authorList>
    </citation>
    <scope>NUCLEOTIDE SEQUENCE [LARGE SCALE GENOMIC DNA]</scope>
    <source>
        <strain evidence="4">MG417-CF17 (DSM 44213)</strain>
    </source>
</reference>
<organism evidence="3 4">
    <name type="scientific">Amycolatopsis japonica</name>
    <dbReference type="NCBI Taxonomy" id="208439"/>
    <lineage>
        <taxon>Bacteria</taxon>
        <taxon>Bacillati</taxon>
        <taxon>Actinomycetota</taxon>
        <taxon>Actinomycetes</taxon>
        <taxon>Pseudonocardiales</taxon>
        <taxon>Pseudonocardiaceae</taxon>
        <taxon>Amycolatopsis</taxon>
        <taxon>Amycolatopsis japonica group</taxon>
    </lineage>
</organism>
<gene>
    <name evidence="3" type="ORF">AJAP_28110</name>
</gene>
<dbReference type="Gene3D" id="3.30.2400.10">
    <property type="entry name" value="Major capsid protein gp5"/>
    <property type="match status" value="1"/>
</dbReference>
<dbReference type="Proteomes" id="UP000028492">
    <property type="component" value="Chromosome"/>
</dbReference>
<evidence type="ECO:0000313" key="4">
    <source>
        <dbReference type="Proteomes" id="UP000028492"/>
    </source>
</evidence>
<evidence type="ECO:0000259" key="2">
    <source>
        <dbReference type="Pfam" id="PF05065"/>
    </source>
</evidence>
<dbReference type="EMBL" id="CP008953">
    <property type="protein sequence ID" value="AIG78460.1"/>
    <property type="molecule type" value="Genomic_DNA"/>
</dbReference>